<organism evidence="1 2">
    <name type="scientific">Tritrichomonas musculus</name>
    <dbReference type="NCBI Taxonomy" id="1915356"/>
    <lineage>
        <taxon>Eukaryota</taxon>
        <taxon>Metamonada</taxon>
        <taxon>Parabasalia</taxon>
        <taxon>Tritrichomonadida</taxon>
        <taxon>Tritrichomonadidae</taxon>
        <taxon>Tritrichomonas</taxon>
    </lineage>
</organism>
<gene>
    <name evidence="1" type="ORF">M9Y10_029544</name>
</gene>
<proteinExistence type="predicted"/>
<dbReference type="EMBL" id="JAPFFF010000004">
    <property type="protein sequence ID" value="KAK8892318.1"/>
    <property type="molecule type" value="Genomic_DNA"/>
</dbReference>
<dbReference type="InterPro" id="IPR036770">
    <property type="entry name" value="Ankyrin_rpt-contain_sf"/>
</dbReference>
<evidence type="ECO:0000313" key="1">
    <source>
        <dbReference type="EMBL" id="KAK8892318.1"/>
    </source>
</evidence>
<keyword evidence="2" id="KW-1185">Reference proteome</keyword>
<evidence type="ECO:0008006" key="3">
    <source>
        <dbReference type="Google" id="ProtNLM"/>
    </source>
</evidence>
<accession>A0ABR2KMV2</accession>
<protein>
    <recommendedName>
        <fullName evidence="3">DUF3447 domain-containing protein</fullName>
    </recommendedName>
</protein>
<reference evidence="1 2" key="1">
    <citation type="submission" date="2024-04" db="EMBL/GenBank/DDBJ databases">
        <title>Tritrichomonas musculus Genome.</title>
        <authorList>
            <person name="Alves-Ferreira E."/>
            <person name="Grigg M."/>
            <person name="Lorenzi H."/>
            <person name="Galac M."/>
        </authorList>
    </citation>
    <scope>NUCLEOTIDE SEQUENCE [LARGE SCALE GENOMIC DNA]</scope>
    <source>
        <strain evidence="1 2">EAF2021</strain>
    </source>
</reference>
<sequence length="372" mass="44595">MEIQAYFDKMKEIHNNLLSGFDDPDEEKIEDMIQIFPDCQNSIDCHILKSILHMIVKMSNHHHRTPSFFIKIEQILQFFKEKIQTNYSNYEIFEIFKSNKRILLILIENQILTIDNFIASVILTEEKYKKANYAQYFYPEIKPFLGENEIKEISKGIEFENFEENRKIGENHHYISKLIREDLVEDFIIYVNRTNASLLNVIRPSIFETNKFLIENNPTLIEYAAFYGSIQIFKYLRFNKVSLDAIIFELTPSLWFYTIHSMNPELIHTLEEYNIQPIYDSYQDCFVEAIKCHHCDIANYISLNLLSNDRDSFYEITIKSLKYYNFSFILIDHIKSSWFYLCRYDYYYPFVKIILDGIDINYKLVLNAFKNL</sequence>
<name>A0ABR2KMV2_9EUKA</name>
<dbReference type="SUPFAM" id="SSF48403">
    <property type="entry name" value="Ankyrin repeat"/>
    <property type="match status" value="1"/>
</dbReference>
<comment type="caution">
    <text evidence="1">The sequence shown here is derived from an EMBL/GenBank/DDBJ whole genome shotgun (WGS) entry which is preliminary data.</text>
</comment>
<dbReference type="Proteomes" id="UP001470230">
    <property type="component" value="Unassembled WGS sequence"/>
</dbReference>
<evidence type="ECO:0000313" key="2">
    <source>
        <dbReference type="Proteomes" id="UP001470230"/>
    </source>
</evidence>